<accession>A0A9N9I809</accession>
<evidence type="ECO:0000313" key="1">
    <source>
        <dbReference type="EMBL" id="CAG8724433.1"/>
    </source>
</evidence>
<feature type="non-terminal residue" evidence="1">
    <location>
        <position position="116"/>
    </location>
</feature>
<dbReference type="OrthoDB" id="2438111at2759"/>
<organism evidence="1 2">
    <name type="scientific">Funneliformis caledonium</name>
    <dbReference type="NCBI Taxonomy" id="1117310"/>
    <lineage>
        <taxon>Eukaryota</taxon>
        <taxon>Fungi</taxon>
        <taxon>Fungi incertae sedis</taxon>
        <taxon>Mucoromycota</taxon>
        <taxon>Glomeromycotina</taxon>
        <taxon>Glomeromycetes</taxon>
        <taxon>Glomerales</taxon>
        <taxon>Glomeraceae</taxon>
        <taxon>Funneliformis</taxon>
    </lineage>
</organism>
<evidence type="ECO:0000313" key="2">
    <source>
        <dbReference type="Proteomes" id="UP000789570"/>
    </source>
</evidence>
<sequence>DVFLPLESTTEYHYRSRIVLEDMSEQQYKLFHYKSSKDLNNSLHLDPTKKWSEISQHVSKNIMKEIGKVLLGRFRYKETELKWILQQLHRHRRAQWKLSLDLSKVKSDKKRKGTNS</sequence>
<keyword evidence="2" id="KW-1185">Reference proteome</keyword>
<comment type="caution">
    <text evidence="1">The sequence shown here is derived from an EMBL/GenBank/DDBJ whole genome shotgun (WGS) entry which is preliminary data.</text>
</comment>
<dbReference type="AlphaFoldDB" id="A0A9N9I809"/>
<dbReference type="EMBL" id="CAJVPQ010010859">
    <property type="protein sequence ID" value="CAG8724433.1"/>
    <property type="molecule type" value="Genomic_DNA"/>
</dbReference>
<name>A0A9N9I809_9GLOM</name>
<proteinExistence type="predicted"/>
<protein>
    <submittedName>
        <fullName evidence="1">2057_t:CDS:1</fullName>
    </submittedName>
</protein>
<reference evidence="1" key="1">
    <citation type="submission" date="2021-06" db="EMBL/GenBank/DDBJ databases">
        <authorList>
            <person name="Kallberg Y."/>
            <person name="Tangrot J."/>
            <person name="Rosling A."/>
        </authorList>
    </citation>
    <scope>NUCLEOTIDE SEQUENCE</scope>
    <source>
        <strain evidence="1">UK204</strain>
    </source>
</reference>
<dbReference type="Proteomes" id="UP000789570">
    <property type="component" value="Unassembled WGS sequence"/>
</dbReference>
<gene>
    <name evidence="1" type="ORF">FCALED_LOCUS14570</name>
</gene>